<evidence type="ECO:0000313" key="12">
    <source>
        <dbReference type="EMBL" id="MBB5347353.1"/>
    </source>
</evidence>
<dbReference type="Proteomes" id="UP000539642">
    <property type="component" value="Unassembled WGS sequence"/>
</dbReference>
<dbReference type="GO" id="GO:0015627">
    <property type="term" value="C:type II protein secretion system complex"/>
    <property type="evidence" value="ECO:0007669"/>
    <property type="project" value="InterPro"/>
</dbReference>
<dbReference type="GO" id="GO:0009276">
    <property type="term" value="C:Gram-negative-bacterium-type cell wall"/>
    <property type="evidence" value="ECO:0007669"/>
    <property type="project" value="InterPro"/>
</dbReference>
<protein>
    <submittedName>
        <fullName evidence="12">Tfp pilus assembly protein PilN</fullName>
    </submittedName>
</protein>
<evidence type="ECO:0000256" key="10">
    <source>
        <dbReference type="SAM" id="Phobius"/>
    </source>
</evidence>
<keyword evidence="4" id="KW-1003">Cell membrane</keyword>
<accession>A0A840URR0</accession>
<dbReference type="GO" id="GO:0005886">
    <property type="term" value="C:plasma membrane"/>
    <property type="evidence" value="ECO:0007669"/>
    <property type="project" value="UniProtKB-SubCell"/>
</dbReference>
<dbReference type="NCBIfam" id="TIGR01709">
    <property type="entry name" value="typeII_sec_gspL"/>
    <property type="match status" value="1"/>
</dbReference>
<feature type="domain" description="GspL periplasmic" evidence="11">
    <location>
        <begin position="335"/>
        <end position="490"/>
    </location>
</feature>
<dbReference type="InterPro" id="IPR007812">
    <property type="entry name" value="T2SS_protein-GspL"/>
</dbReference>
<keyword evidence="7" id="KW-0653">Protein transport</keyword>
<evidence type="ECO:0000259" key="11">
    <source>
        <dbReference type="Pfam" id="PF12693"/>
    </source>
</evidence>
<reference evidence="12 13" key="1">
    <citation type="submission" date="2020-08" db="EMBL/GenBank/DDBJ databases">
        <title>Genomic Encyclopedia of Type Strains, Phase IV (KMG-IV): sequencing the most valuable type-strain genomes for metagenomic binning, comparative biology and taxonomic classification.</title>
        <authorList>
            <person name="Goeker M."/>
        </authorList>
    </citation>
    <scope>NUCLEOTIDE SEQUENCE [LARGE SCALE GENOMIC DNA]</scope>
    <source>
        <strain evidence="12 13">DSM 28570</strain>
    </source>
</reference>
<keyword evidence="5" id="KW-0997">Cell inner membrane</keyword>
<dbReference type="RefSeq" id="WP_183349022.1">
    <property type="nucleotide sequence ID" value="NZ_JACHEO010000003.1"/>
</dbReference>
<dbReference type="AlphaFoldDB" id="A0A840URR0"/>
<evidence type="ECO:0000256" key="9">
    <source>
        <dbReference type="ARBA" id="ARBA00023136"/>
    </source>
</evidence>
<evidence type="ECO:0000256" key="8">
    <source>
        <dbReference type="ARBA" id="ARBA00022989"/>
    </source>
</evidence>
<evidence type="ECO:0000256" key="7">
    <source>
        <dbReference type="ARBA" id="ARBA00022927"/>
    </source>
</evidence>
<feature type="transmembrane region" description="Helical" evidence="10">
    <location>
        <begin position="335"/>
        <end position="355"/>
    </location>
</feature>
<evidence type="ECO:0000256" key="1">
    <source>
        <dbReference type="ARBA" id="ARBA00004533"/>
    </source>
</evidence>
<name>A0A840URR0_9BACT</name>
<keyword evidence="3" id="KW-0813">Transport</keyword>
<evidence type="ECO:0000256" key="4">
    <source>
        <dbReference type="ARBA" id="ARBA00022475"/>
    </source>
</evidence>
<dbReference type="Gene3D" id="3.30.420.40">
    <property type="match status" value="2"/>
</dbReference>
<keyword evidence="13" id="KW-1185">Reference proteome</keyword>
<dbReference type="InterPro" id="IPR025691">
    <property type="entry name" value="GspL_pp_dom"/>
</dbReference>
<proteinExistence type="inferred from homology"/>
<comment type="caution">
    <text evidence="12">The sequence shown here is derived from an EMBL/GenBank/DDBJ whole genome shotgun (WGS) entry which is preliminary data.</text>
</comment>
<dbReference type="Gene3D" id="3.30.1490.300">
    <property type="match status" value="1"/>
</dbReference>
<evidence type="ECO:0000256" key="6">
    <source>
        <dbReference type="ARBA" id="ARBA00022692"/>
    </source>
</evidence>
<dbReference type="Pfam" id="PF12693">
    <property type="entry name" value="GspL_C"/>
    <property type="match status" value="1"/>
</dbReference>
<comment type="subcellular location">
    <subcellularLocation>
        <location evidence="1">Cell inner membrane</location>
    </subcellularLocation>
</comment>
<dbReference type="GO" id="GO:0015628">
    <property type="term" value="P:protein secretion by the type II secretion system"/>
    <property type="evidence" value="ECO:0007669"/>
    <property type="project" value="InterPro"/>
</dbReference>
<organism evidence="12 13">
    <name type="scientific">Desulfoprunum benzoelyticum</name>
    <dbReference type="NCBI Taxonomy" id="1506996"/>
    <lineage>
        <taxon>Bacteria</taxon>
        <taxon>Pseudomonadati</taxon>
        <taxon>Thermodesulfobacteriota</taxon>
        <taxon>Desulfobulbia</taxon>
        <taxon>Desulfobulbales</taxon>
        <taxon>Desulfobulbaceae</taxon>
        <taxon>Desulfoprunum</taxon>
    </lineage>
</organism>
<sequence>MAHTVFALDIHDDLVTGVLVRQEAKSLVVAACSSADVGLQSVETAVTEVIARVGYTEGECRVALGAEHFYYRNFNFPFTDARKINKILPGELVENAPVEMDRMVFDYLFASRKEREAGIITAMAEKVYLAGQLQFLQGQSCDPEIIGISGTFGATAISGLAEVPEDYCYLDVGFRRAVLVVILAGKIAVMRPLVFDTALQAGFGLKEDGLGISVLHPENLPPVFAAFGRTVRQAIQAARIGMRGQDLPLYLAGPLVAYPGLAEALRASLRCEVNSCDLLASPLLKVADAAVSCRPQGVMHRALALALAPAKPGREFNFRKDAFRKRGSSQVLRRYTRLAAIPLAVLALLIVALLWRDHARLKEKERALDSQVREIFTQTLPDVKRIVNPVQQIQVRIDEAKKAYMAGGTTSGGLGSLDLLAEISARIPPALQVQIVKLTADQNDVRLKGTTATFNIVDSIQKELEKSPYFSKVEISSANSSVKSGTIDFEIKLVLRQ</sequence>
<keyword evidence="6 10" id="KW-0812">Transmembrane</keyword>
<evidence type="ECO:0000256" key="2">
    <source>
        <dbReference type="ARBA" id="ARBA00005318"/>
    </source>
</evidence>
<keyword evidence="8 10" id="KW-1133">Transmembrane helix</keyword>
<gene>
    <name evidence="12" type="ORF">HNQ81_001066</name>
</gene>
<evidence type="ECO:0000313" key="13">
    <source>
        <dbReference type="Proteomes" id="UP000539642"/>
    </source>
</evidence>
<keyword evidence="9 10" id="KW-0472">Membrane</keyword>
<comment type="similarity">
    <text evidence="2">Belongs to the GSP L family.</text>
</comment>
<dbReference type="EMBL" id="JACHEO010000003">
    <property type="protein sequence ID" value="MBB5347353.1"/>
    <property type="molecule type" value="Genomic_DNA"/>
</dbReference>
<evidence type="ECO:0000256" key="3">
    <source>
        <dbReference type="ARBA" id="ARBA00022448"/>
    </source>
</evidence>
<evidence type="ECO:0000256" key="5">
    <source>
        <dbReference type="ARBA" id="ARBA00022519"/>
    </source>
</evidence>